<evidence type="ECO:0000256" key="6">
    <source>
        <dbReference type="ARBA" id="ARBA00023134"/>
    </source>
</evidence>
<dbReference type="RefSeq" id="WP_146816170.1">
    <property type="nucleotide sequence ID" value="NZ_BJYD01000021.1"/>
</dbReference>
<dbReference type="PANTHER" id="PTHR19136">
    <property type="entry name" value="MOLYBDENUM COFACTOR GUANYLYLTRANSFERASE"/>
    <property type="match status" value="1"/>
</dbReference>
<keyword evidence="7 8" id="KW-0501">Molybdenum cofactor biosynthesis</keyword>
<feature type="binding site" evidence="8">
    <location>
        <position position="23"/>
    </location>
    <ligand>
        <name>GTP</name>
        <dbReference type="ChEBI" id="CHEBI:37565"/>
    </ligand>
</feature>
<evidence type="ECO:0000256" key="2">
    <source>
        <dbReference type="ARBA" id="ARBA00022679"/>
    </source>
</evidence>
<reference evidence="10 11" key="1">
    <citation type="submission" date="2019-07" db="EMBL/GenBank/DDBJ databases">
        <title>Whole genome shotgun sequence of Halobacillus faecis NBRC 103569.</title>
        <authorList>
            <person name="Hosoyama A."/>
            <person name="Uohara A."/>
            <person name="Ohji S."/>
            <person name="Ichikawa N."/>
        </authorList>
    </citation>
    <scope>NUCLEOTIDE SEQUENCE [LARGE SCALE GENOMIC DNA]</scope>
    <source>
        <strain evidence="10 11">NBRC 103569</strain>
    </source>
</reference>
<dbReference type="InterPro" id="IPR025877">
    <property type="entry name" value="MobA-like_NTP_Trfase"/>
</dbReference>
<dbReference type="HAMAP" id="MF_00316">
    <property type="entry name" value="MobA"/>
    <property type="match status" value="1"/>
</dbReference>
<dbReference type="GO" id="GO:0046872">
    <property type="term" value="F:metal ion binding"/>
    <property type="evidence" value="ECO:0007669"/>
    <property type="project" value="UniProtKB-KW"/>
</dbReference>
<sequence>MDQKDLCAVILNGGGSTRMGTAKSSLNFGSKTSLELIAHTLSQVTDTIIVNQKERKNEPYHIVRDLYEDAGPLAGLHAVMKEKPSTWIVMAACDTPFVSEKVYRHLIKEADETFDAVIPIYEGRFHPISGVYNSRILEKLETYLSQGGRKVRGLFDSIKVKELATYPSVDQEELFMHFFNMNTPDDYALACDLFKKGKK</sequence>
<dbReference type="CDD" id="cd02503">
    <property type="entry name" value="MobA"/>
    <property type="match status" value="1"/>
</dbReference>
<dbReference type="GO" id="GO:0061603">
    <property type="term" value="F:molybdenum cofactor guanylyltransferase activity"/>
    <property type="evidence" value="ECO:0007669"/>
    <property type="project" value="UniProtKB-EC"/>
</dbReference>
<organism evidence="10 11">
    <name type="scientific">Halobacillus faecis</name>
    <dbReference type="NCBI Taxonomy" id="360184"/>
    <lineage>
        <taxon>Bacteria</taxon>
        <taxon>Bacillati</taxon>
        <taxon>Bacillota</taxon>
        <taxon>Bacilli</taxon>
        <taxon>Bacillales</taxon>
        <taxon>Bacillaceae</taxon>
        <taxon>Halobacillus</taxon>
    </lineage>
</organism>
<dbReference type="GO" id="GO:0006777">
    <property type="term" value="P:Mo-molybdopterin cofactor biosynthetic process"/>
    <property type="evidence" value="ECO:0007669"/>
    <property type="project" value="UniProtKB-KW"/>
</dbReference>
<keyword evidence="3 8" id="KW-0479">Metal-binding</keyword>
<evidence type="ECO:0000313" key="10">
    <source>
        <dbReference type="EMBL" id="GEN53977.1"/>
    </source>
</evidence>
<dbReference type="GO" id="GO:0005737">
    <property type="term" value="C:cytoplasm"/>
    <property type="evidence" value="ECO:0007669"/>
    <property type="project" value="UniProtKB-SubCell"/>
</dbReference>
<keyword evidence="2 8" id="KW-0808">Transferase</keyword>
<evidence type="ECO:0000256" key="8">
    <source>
        <dbReference type="HAMAP-Rule" id="MF_00316"/>
    </source>
</evidence>
<dbReference type="OrthoDB" id="9788394at2"/>
<evidence type="ECO:0000256" key="1">
    <source>
        <dbReference type="ARBA" id="ARBA00022490"/>
    </source>
</evidence>
<keyword evidence="6 8" id="KW-0342">GTP-binding</keyword>
<comment type="caution">
    <text evidence="10">The sequence shown here is derived from an EMBL/GenBank/DDBJ whole genome shotgun (WGS) entry which is preliminary data.</text>
</comment>
<evidence type="ECO:0000256" key="4">
    <source>
        <dbReference type="ARBA" id="ARBA00022741"/>
    </source>
</evidence>
<dbReference type="Gene3D" id="3.90.550.10">
    <property type="entry name" value="Spore Coat Polysaccharide Biosynthesis Protein SpsA, Chain A"/>
    <property type="match status" value="1"/>
</dbReference>
<proteinExistence type="inferred from homology"/>
<dbReference type="InterPro" id="IPR029044">
    <property type="entry name" value="Nucleotide-diphossugar_trans"/>
</dbReference>
<keyword evidence="4 8" id="KW-0547">Nucleotide-binding</keyword>
<comment type="domain">
    <text evidence="8">The N-terminal domain determines nucleotide recognition and specific binding, while the C-terminal domain determines the specific binding to the target protein.</text>
</comment>
<keyword evidence="5 8" id="KW-0460">Magnesium</keyword>
<dbReference type="AlphaFoldDB" id="A0A511WSQ2"/>
<dbReference type="PANTHER" id="PTHR19136:SF81">
    <property type="entry name" value="MOLYBDENUM COFACTOR GUANYLYLTRANSFERASE"/>
    <property type="match status" value="1"/>
</dbReference>
<feature type="binding site" evidence="8">
    <location>
        <position position="65"/>
    </location>
    <ligand>
        <name>GTP</name>
        <dbReference type="ChEBI" id="CHEBI:37565"/>
    </ligand>
</feature>
<feature type="binding site" evidence="8">
    <location>
        <position position="94"/>
    </location>
    <ligand>
        <name>GTP</name>
        <dbReference type="ChEBI" id="CHEBI:37565"/>
    </ligand>
</feature>
<comment type="cofactor">
    <cofactor evidence="8">
        <name>Mg(2+)</name>
        <dbReference type="ChEBI" id="CHEBI:18420"/>
    </cofactor>
</comment>
<feature type="binding site" evidence="8">
    <location>
        <position position="51"/>
    </location>
    <ligand>
        <name>GTP</name>
        <dbReference type="ChEBI" id="CHEBI:37565"/>
    </ligand>
</feature>
<dbReference type="Proteomes" id="UP000321886">
    <property type="component" value="Unassembled WGS sequence"/>
</dbReference>
<evidence type="ECO:0000259" key="9">
    <source>
        <dbReference type="Pfam" id="PF12804"/>
    </source>
</evidence>
<comment type="subcellular location">
    <subcellularLocation>
        <location evidence="8">Cytoplasm</location>
    </subcellularLocation>
</comment>
<dbReference type="EC" id="2.7.7.77" evidence="8"/>
<comment type="similarity">
    <text evidence="8">Belongs to the MobA family.</text>
</comment>
<dbReference type="GO" id="GO:0005525">
    <property type="term" value="F:GTP binding"/>
    <property type="evidence" value="ECO:0007669"/>
    <property type="project" value="UniProtKB-UniRule"/>
</dbReference>
<dbReference type="InterPro" id="IPR013482">
    <property type="entry name" value="Molybde_CF_guanTrfase"/>
</dbReference>
<accession>A0A511WSQ2</accession>
<feature type="binding site" evidence="8">
    <location>
        <begin position="11"/>
        <end position="13"/>
    </location>
    <ligand>
        <name>GTP</name>
        <dbReference type="ChEBI" id="CHEBI:37565"/>
    </ligand>
</feature>
<evidence type="ECO:0000313" key="11">
    <source>
        <dbReference type="Proteomes" id="UP000321886"/>
    </source>
</evidence>
<feature type="binding site" evidence="8">
    <location>
        <position position="94"/>
    </location>
    <ligand>
        <name>Mg(2+)</name>
        <dbReference type="ChEBI" id="CHEBI:18420"/>
    </ligand>
</feature>
<gene>
    <name evidence="8 10" type="primary">mobA</name>
    <name evidence="10" type="ORF">HFA01_22390</name>
</gene>
<protein>
    <recommendedName>
        <fullName evidence="8">Probable molybdenum cofactor guanylyltransferase</fullName>
        <shortName evidence="8">MoCo guanylyltransferase</shortName>
        <ecNumber evidence="8">2.7.7.77</ecNumber>
    </recommendedName>
    <alternativeName>
        <fullName evidence="8">GTP:molybdopterin guanylyltransferase</fullName>
    </alternativeName>
    <alternativeName>
        <fullName evidence="8">Mo-MPT guanylyltransferase</fullName>
    </alternativeName>
    <alternativeName>
        <fullName evidence="8">Molybdopterin guanylyltransferase</fullName>
    </alternativeName>
    <alternativeName>
        <fullName evidence="8">Molybdopterin-guanine dinucleotide synthase</fullName>
        <shortName evidence="8">MGD synthase</shortName>
    </alternativeName>
</protein>
<dbReference type="SUPFAM" id="SSF53448">
    <property type="entry name" value="Nucleotide-diphospho-sugar transferases"/>
    <property type="match status" value="1"/>
</dbReference>
<evidence type="ECO:0000256" key="3">
    <source>
        <dbReference type="ARBA" id="ARBA00022723"/>
    </source>
</evidence>
<comment type="catalytic activity">
    <reaction evidence="8">
        <text>Mo-molybdopterin + GTP + H(+) = Mo-molybdopterin guanine dinucleotide + diphosphate</text>
        <dbReference type="Rhea" id="RHEA:34243"/>
        <dbReference type="ChEBI" id="CHEBI:15378"/>
        <dbReference type="ChEBI" id="CHEBI:33019"/>
        <dbReference type="ChEBI" id="CHEBI:37565"/>
        <dbReference type="ChEBI" id="CHEBI:71302"/>
        <dbReference type="ChEBI" id="CHEBI:71310"/>
        <dbReference type="EC" id="2.7.7.77"/>
    </reaction>
</comment>
<dbReference type="EMBL" id="BJYD01000021">
    <property type="protein sequence ID" value="GEN53977.1"/>
    <property type="molecule type" value="Genomic_DNA"/>
</dbReference>
<evidence type="ECO:0000256" key="5">
    <source>
        <dbReference type="ARBA" id="ARBA00022842"/>
    </source>
</evidence>
<keyword evidence="10" id="KW-0548">Nucleotidyltransferase</keyword>
<keyword evidence="1 8" id="KW-0963">Cytoplasm</keyword>
<name>A0A511WSQ2_9BACI</name>
<feature type="domain" description="MobA-like NTP transferase" evidence="9">
    <location>
        <begin position="8"/>
        <end position="151"/>
    </location>
</feature>
<dbReference type="Pfam" id="PF12804">
    <property type="entry name" value="NTP_transf_3"/>
    <property type="match status" value="1"/>
</dbReference>
<comment type="function">
    <text evidence="8">Transfers a GMP moiety from GTP to Mo-molybdopterin (Mo-MPT) cofactor (Moco or molybdenum cofactor) to form Mo-molybdopterin guanine dinucleotide (Mo-MGD) cofactor.</text>
</comment>
<evidence type="ECO:0000256" key="7">
    <source>
        <dbReference type="ARBA" id="ARBA00023150"/>
    </source>
</evidence>
<keyword evidence="11" id="KW-1185">Reference proteome</keyword>